<dbReference type="AlphaFoldDB" id="A0A2T7C8H6"/>
<evidence type="ECO:0000313" key="4">
    <source>
        <dbReference type="Proteomes" id="UP000244336"/>
    </source>
</evidence>
<evidence type="ECO:0000256" key="1">
    <source>
        <dbReference type="SAM" id="MobiDB-lite"/>
    </source>
</evidence>
<name>A0A2T7C8H6_9POAL</name>
<organism evidence="3 4">
    <name type="scientific">Panicum hallii var. hallii</name>
    <dbReference type="NCBI Taxonomy" id="1504633"/>
    <lineage>
        <taxon>Eukaryota</taxon>
        <taxon>Viridiplantae</taxon>
        <taxon>Streptophyta</taxon>
        <taxon>Embryophyta</taxon>
        <taxon>Tracheophyta</taxon>
        <taxon>Spermatophyta</taxon>
        <taxon>Magnoliopsida</taxon>
        <taxon>Liliopsida</taxon>
        <taxon>Poales</taxon>
        <taxon>Poaceae</taxon>
        <taxon>PACMAD clade</taxon>
        <taxon>Panicoideae</taxon>
        <taxon>Panicodae</taxon>
        <taxon>Paniceae</taxon>
        <taxon>Panicinae</taxon>
        <taxon>Panicum</taxon>
        <taxon>Panicum sect. Panicum</taxon>
    </lineage>
</organism>
<feature type="region of interest" description="Disordered" evidence="1">
    <location>
        <begin position="90"/>
        <end position="109"/>
    </location>
</feature>
<dbReference type="Gramene" id="PUZ39632">
    <property type="protein sequence ID" value="PUZ39632"/>
    <property type="gene ID" value="GQ55_9G344400"/>
</dbReference>
<evidence type="ECO:0000256" key="2">
    <source>
        <dbReference type="SAM" id="SignalP"/>
    </source>
</evidence>
<keyword evidence="2" id="KW-0732">Signal</keyword>
<keyword evidence="4" id="KW-1185">Reference proteome</keyword>
<reference evidence="3 4" key="1">
    <citation type="submission" date="2018-04" db="EMBL/GenBank/DDBJ databases">
        <title>WGS assembly of Panicum hallii var. hallii HAL2.</title>
        <authorList>
            <person name="Lovell J."/>
            <person name="Jenkins J."/>
            <person name="Lowry D."/>
            <person name="Mamidi S."/>
            <person name="Sreedasyam A."/>
            <person name="Weng X."/>
            <person name="Barry K."/>
            <person name="Bonette J."/>
            <person name="Campitelli B."/>
            <person name="Daum C."/>
            <person name="Gordon S."/>
            <person name="Gould B."/>
            <person name="Lipzen A."/>
            <person name="MacQueen A."/>
            <person name="Palacio-Mejia J."/>
            <person name="Plott C."/>
            <person name="Shakirov E."/>
            <person name="Shu S."/>
            <person name="Yoshinaga Y."/>
            <person name="Zane M."/>
            <person name="Rokhsar D."/>
            <person name="Grimwood J."/>
            <person name="Schmutz J."/>
            <person name="Juenger T."/>
        </authorList>
    </citation>
    <scope>NUCLEOTIDE SEQUENCE [LARGE SCALE GENOMIC DNA]</scope>
    <source>
        <strain evidence="4">cv. HAL2</strain>
    </source>
</reference>
<feature type="signal peptide" evidence="2">
    <location>
        <begin position="1"/>
        <end position="20"/>
    </location>
</feature>
<dbReference type="Proteomes" id="UP000244336">
    <property type="component" value="Chromosome 9"/>
</dbReference>
<sequence>MQHCVLGMIWVLIKTGTLQAAGKRWITCLDENICSIALPSEAQYFTIFRTIILLRWISLITLSDEVQCYCLNGQVKLQNEVQYNCLISPEPLPSRGRLNAAPPGASMRQ</sequence>
<feature type="chain" id="PRO_5015425638" description="Secreted protein" evidence="2">
    <location>
        <begin position="21"/>
        <end position="109"/>
    </location>
</feature>
<gene>
    <name evidence="3" type="ORF">GQ55_9G344400</name>
</gene>
<evidence type="ECO:0000313" key="3">
    <source>
        <dbReference type="EMBL" id="PUZ39632.1"/>
    </source>
</evidence>
<evidence type="ECO:0008006" key="5">
    <source>
        <dbReference type="Google" id="ProtNLM"/>
    </source>
</evidence>
<protein>
    <recommendedName>
        <fullName evidence="5">Secreted protein</fullName>
    </recommendedName>
</protein>
<proteinExistence type="predicted"/>
<dbReference type="EMBL" id="CM009757">
    <property type="protein sequence ID" value="PUZ39632.1"/>
    <property type="molecule type" value="Genomic_DNA"/>
</dbReference>
<accession>A0A2T7C8H6</accession>